<dbReference type="OrthoDB" id="1100386at2759"/>
<feature type="transmembrane region" description="Helical" evidence="19">
    <location>
        <begin position="682"/>
        <end position="702"/>
    </location>
</feature>
<dbReference type="GO" id="GO:0030855">
    <property type="term" value="P:epithelial cell differentiation"/>
    <property type="evidence" value="ECO:0007669"/>
    <property type="project" value="UniProtKB-ARBA"/>
</dbReference>
<keyword evidence="11 19" id="KW-0472">Membrane</keyword>
<comment type="caution">
    <text evidence="25">The sequence shown here is derived from an EMBL/GenBank/DDBJ whole genome shotgun (WGS) entry which is preliminary data.</text>
</comment>
<name>A0A9Q1CZJ5_CONCO</name>
<keyword evidence="10" id="KW-0297">G-protein coupled receptor</keyword>
<protein>
    <submittedName>
        <fullName evidence="25">Uncharacterized protein</fullName>
    </submittedName>
</protein>
<evidence type="ECO:0000256" key="11">
    <source>
        <dbReference type="ARBA" id="ARBA00023136"/>
    </source>
</evidence>
<dbReference type="Gene3D" id="3.10.250.10">
    <property type="entry name" value="SRCR-like domain"/>
    <property type="match status" value="1"/>
</dbReference>
<dbReference type="InterPro" id="IPR018097">
    <property type="entry name" value="EGF_Ca-bd_CS"/>
</dbReference>
<keyword evidence="5 19" id="KW-0812">Transmembrane</keyword>
<evidence type="ECO:0000256" key="4">
    <source>
        <dbReference type="ARBA" id="ARBA00022536"/>
    </source>
</evidence>
<evidence type="ECO:0000259" key="24">
    <source>
        <dbReference type="PROSITE" id="PS50287"/>
    </source>
</evidence>
<evidence type="ECO:0000256" key="6">
    <source>
        <dbReference type="ARBA" id="ARBA00022729"/>
    </source>
</evidence>
<dbReference type="InterPro" id="IPR001190">
    <property type="entry name" value="SRCR"/>
</dbReference>
<evidence type="ECO:0000313" key="25">
    <source>
        <dbReference type="EMBL" id="KAJ8254230.1"/>
    </source>
</evidence>
<accession>A0A9Q1CZJ5</accession>
<dbReference type="FunFam" id="2.10.25.10:FF:000038">
    <property type="entry name" value="Fibrillin 2"/>
    <property type="match status" value="1"/>
</dbReference>
<feature type="disulfide bond" evidence="17">
    <location>
        <begin position="74"/>
        <end position="135"/>
    </location>
</feature>
<gene>
    <name evidence="25" type="ORF">COCON_G00208420</name>
</gene>
<dbReference type="GO" id="GO:0005509">
    <property type="term" value="F:calcium ion binding"/>
    <property type="evidence" value="ECO:0007669"/>
    <property type="project" value="InterPro"/>
</dbReference>
<dbReference type="FunFam" id="1.20.1070.10:FF:000054">
    <property type="entry name" value="Adhesion G protein-coupled receptor E3"/>
    <property type="match status" value="1"/>
</dbReference>
<dbReference type="PROSITE" id="PS50221">
    <property type="entry name" value="GAIN_B"/>
    <property type="match status" value="1"/>
</dbReference>
<dbReference type="PROSITE" id="PS00420">
    <property type="entry name" value="SRCR_1"/>
    <property type="match status" value="1"/>
</dbReference>
<reference evidence="25" key="1">
    <citation type="journal article" date="2023" name="Science">
        <title>Genome structures resolve the early diversification of teleost fishes.</title>
        <authorList>
            <person name="Parey E."/>
            <person name="Louis A."/>
            <person name="Montfort J."/>
            <person name="Bouchez O."/>
            <person name="Roques C."/>
            <person name="Iampietro C."/>
            <person name="Lluch J."/>
            <person name="Castinel A."/>
            <person name="Donnadieu C."/>
            <person name="Desvignes T."/>
            <person name="Floi Bucao C."/>
            <person name="Jouanno E."/>
            <person name="Wen M."/>
            <person name="Mejri S."/>
            <person name="Dirks R."/>
            <person name="Jansen H."/>
            <person name="Henkel C."/>
            <person name="Chen W.J."/>
            <person name="Zahm M."/>
            <person name="Cabau C."/>
            <person name="Klopp C."/>
            <person name="Thompson A.W."/>
            <person name="Robinson-Rechavi M."/>
            <person name="Braasch I."/>
            <person name="Lecointre G."/>
            <person name="Bobe J."/>
            <person name="Postlethwait J.H."/>
            <person name="Berthelot C."/>
            <person name="Roest Crollius H."/>
            <person name="Guiguen Y."/>
        </authorList>
    </citation>
    <scope>NUCLEOTIDE SEQUENCE</scope>
    <source>
        <strain evidence="25">Concon-B</strain>
    </source>
</reference>
<evidence type="ECO:0000256" key="14">
    <source>
        <dbReference type="ARBA" id="ARBA00023180"/>
    </source>
</evidence>
<dbReference type="PROSITE" id="PS50026">
    <property type="entry name" value="EGF_3"/>
    <property type="match status" value="1"/>
</dbReference>
<feature type="domain" description="SRCR" evidence="24">
    <location>
        <begin position="36"/>
        <end position="136"/>
    </location>
</feature>
<feature type="compositionally biased region" description="Low complexity" evidence="18">
    <location>
        <begin position="761"/>
        <end position="772"/>
    </location>
</feature>
<feature type="signal peptide" evidence="20">
    <location>
        <begin position="1"/>
        <end position="26"/>
    </location>
</feature>
<feature type="transmembrane region" description="Helical" evidence="19">
    <location>
        <begin position="525"/>
        <end position="542"/>
    </location>
</feature>
<dbReference type="InterPro" id="IPR000152">
    <property type="entry name" value="EGF-type_Asp/Asn_hydroxyl_site"/>
</dbReference>
<dbReference type="Gene3D" id="2.60.220.50">
    <property type="match status" value="1"/>
</dbReference>
<dbReference type="GO" id="GO:0004930">
    <property type="term" value="F:G protein-coupled receptor activity"/>
    <property type="evidence" value="ECO:0007669"/>
    <property type="project" value="UniProtKB-KW"/>
</dbReference>
<keyword evidence="8" id="KW-0106">Calcium</keyword>
<dbReference type="InterPro" id="IPR000742">
    <property type="entry name" value="EGF"/>
</dbReference>
<dbReference type="InterPro" id="IPR046338">
    <property type="entry name" value="GAIN_dom_sf"/>
</dbReference>
<evidence type="ECO:0000256" key="16">
    <source>
        <dbReference type="PROSITE-ProRule" id="PRU00076"/>
    </source>
</evidence>
<organism evidence="25 26">
    <name type="scientific">Conger conger</name>
    <name type="common">Conger eel</name>
    <name type="synonym">Muraena conger</name>
    <dbReference type="NCBI Taxonomy" id="82655"/>
    <lineage>
        <taxon>Eukaryota</taxon>
        <taxon>Metazoa</taxon>
        <taxon>Chordata</taxon>
        <taxon>Craniata</taxon>
        <taxon>Vertebrata</taxon>
        <taxon>Euteleostomi</taxon>
        <taxon>Actinopterygii</taxon>
        <taxon>Neopterygii</taxon>
        <taxon>Teleostei</taxon>
        <taxon>Anguilliformes</taxon>
        <taxon>Congridae</taxon>
        <taxon>Conger</taxon>
    </lineage>
</organism>
<dbReference type="InterPro" id="IPR057244">
    <property type="entry name" value="GAIN_B"/>
</dbReference>
<dbReference type="SUPFAM" id="SSF56487">
    <property type="entry name" value="SRCR-like"/>
    <property type="match status" value="1"/>
</dbReference>
<keyword evidence="4 16" id="KW-0245">EGF-like domain</keyword>
<feature type="disulfide bond" evidence="17">
    <location>
        <begin position="105"/>
        <end position="115"/>
    </location>
</feature>
<feature type="region of interest" description="Disordered" evidence="18">
    <location>
        <begin position="756"/>
        <end position="779"/>
    </location>
</feature>
<keyword evidence="3" id="KW-1003">Cell membrane</keyword>
<evidence type="ECO:0000256" key="10">
    <source>
        <dbReference type="ARBA" id="ARBA00023040"/>
    </source>
</evidence>
<dbReference type="FunFam" id="3.10.250.10:FF:000006">
    <property type="entry name" value="neurotrypsin isoform X2"/>
    <property type="match status" value="1"/>
</dbReference>
<dbReference type="Gene3D" id="1.20.1070.10">
    <property type="entry name" value="Rhodopsin 7-helix transmembrane proteins"/>
    <property type="match status" value="1"/>
</dbReference>
<dbReference type="PRINTS" id="PR00258">
    <property type="entry name" value="SPERACTRCPTR"/>
</dbReference>
<evidence type="ECO:0000256" key="20">
    <source>
        <dbReference type="SAM" id="SignalP"/>
    </source>
</evidence>
<evidence type="ECO:0000256" key="19">
    <source>
        <dbReference type="SAM" id="Phobius"/>
    </source>
</evidence>
<dbReference type="InterPro" id="IPR036772">
    <property type="entry name" value="SRCR-like_dom_sf"/>
</dbReference>
<dbReference type="PROSITE" id="PS00010">
    <property type="entry name" value="ASX_HYDROXYL"/>
    <property type="match status" value="1"/>
</dbReference>
<dbReference type="PROSITE" id="PS50261">
    <property type="entry name" value="G_PROTEIN_RECEP_F2_4"/>
    <property type="match status" value="1"/>
</dbReference>
<dbReference type="CDD" id="cd00054">
    <property type="entry name" value="EGF_CA"/>
    <property type="match status" value="2"/>
</dbReference>
<evidence type="ECO:0000313" key="26">
    <source>
        <dbReference type="Proteomes" id="UP001152803"/>
    </source>
</evidence>
<keyword evidence="9 19" id="KW-1133">Transmembrane helix</keyword>
<feature type="transmembrane region" description="Helical" evidence="19">
    <location>
        <begin position="490"/>
        <end position="513"/>
    </location>
</feature>
<dbReference type="GO" id="GO:0007166">
    <property type="term" value="P:cell surface receptor signaling pathway"/>
    <property type="evidence" value="ECO:0007669"/>
    <property type="project" value="InterPro"/>
</dbReference>
<dbReference type="GO" id="GO:0005886">
    <property type="term" value="C:plasma membrane"/>
    <property type="evidence" value="ECO:0007669"/>
    <property type="project" value="UniProtKB-SubCell"/>
</dbReference>
<evidence type="ECO:0000256" key="8">
    <source>
        <dbReference type="ARBA" id="ARBA00022837"/>
    </source>
</evidence>
<dbReference type="Pfam" id="PF00530">
    <property type="entry name" value="SRCR"/>
    <property type="match status" value="1"/>
</dbReference>
<dbReference type="SMART" id="SM00303">
    <property type="entry name" value="GPS"/>
    <property type="match status" value="1"/>
</dbReference>
<dbReference type="Proteomes" id="UP001152803">
    <property type="component" value="Unassembled WGS sequence"/>
</dbReference>
<feature type="transmembrane region" description="Helical" evidence="19">
    <location>
        <begin position="638"/>
        <end position="662"/>
    </location>
</feature>
<evidence type="ECO:0000256" key="3">
    <source>
        <dbReference type="ARBA" id="ARBA00022475"/>
    </source>
</evidence>
<evidence type="ECO:0000256" key="15">
    <source>
        <dbReference type="ARBA" id="ARBA00023224"/>
    </source>
</evidence>
<feature type="disulfide bond" evidence="17">
    <location>
        <begin position="61"/>
        <end position="125"/>
    </location>
</feature>
<evidence type="ECO:0000256" key="18">
    <source>
        <dbReference type="SAM" id="MobiDB-lite"/>
    </source>
</evidence>
<keyword evidence="12 17" id="KW-1015">Disulfide bond</keyword>
<dbReference type="SUPFAM" id="SSF57196">
    <property type="entry name" value="EGF/Laminin"/>
    <property type="match status" value="2"/>
</dbReference>
<dbReference type="SMART" id="SM00179">
    <property type="entry name" value="EGF_CA"/>
    <property type="match status" value="2"/>
</dbReference>
<dbReference type="InterPro" id="IPR049883">
    <property type="entry name" value="NOTCH1_EGF-like"/>
</dbReference>
<keyword evidence="26" id="KW-1185">Reference proteome</keyword>
<dbReference type="InterPro" id="IPR000832">
    <property type="entry name" value="GPCR_2_secretin-like"/>
</dbReference>
<dbReference type="SUPFAM" id="SSF81321">
    <property type="entry name" value="Family A G protein-coupled receptor-like"/>
    <property type="match status" value="1"/>
</dbReference>
<dbReference type="PANTHER" id="PTHR12011:SF469">
    <property type="entry name" value="ADHESION G PROTEIN-COUPLED RECEPTOR E1-RELATED"/>
    <property type="match status" value="1"/>
</dbReference>
<keyword evidence="14" id="KW-0325">Glycoprotein</keyword>
<comment type="caution">
    <text evidence="16">Lacks conserved residue(s) required for the propagation of feature annotation.</text>
</comment>
<keyword evidence="15" id="KW-0807">Transducer</keyword>
<sequence>MVKPAKMNSFHITLLMGSLWYLMGRCYSLGQANGDIRLVNGSQACSGRVELYLGGQWGTVCDDRWGLLDAAVVCRQLGCGDAVSAPHSAYFGKGLEPTWMDEVQCTGVESYLTDCTHIGSAQEDCAHSEDAGVVCSDCGDDLNICGPNAKCINTPQGHNCTCHDGFFVIISGSMPSTSNPCEDVDECAENACGANAECFNTPQSYKCTCLDGYISSGPIWEDGVTVCMSSEEFLASFNPPEGQSPEMFFLSNINKDLEDNPDIVLSEKTVTSFLSMTLSAADMSLVEGKGGTAEVASILLKIIEGLVSALVEPTETQANKSVKTPTMEISAVAIGPEANMTEMPAILAKGNMMAVNLAAVAKNNNGSASAVLMSVNGMEKVLSPSFFESENVTEMYSDIITATLPKTKHKELPEPVNFTVFHKKKFQAGLVTCVYWQEQGKETHWSVDGCTASFSNENHTVCSCTHLSTFALLLQTEEQKKDEDNSLLEVVNLVCMSVGLAFLTLTILTFLLFRWNPKINNTARLHLSISLFLGHLLFLVGVSRTENAVVCAVIAGTLHFLFLSSFVWMLLETLQLFLLVRSLSKVQVIQKEGLRALYLLLIGYGAPLVVVGVSAAVFSGGYGSKDTCWLSKDRNFQWSFIGPVCAILTLNLVSFCAILWSLQPTLANMKSDVSQSKDTRLITFKIAAQFFVLGCSWILGFFQNSVILKYIFIILNSQQGTFIFIVHCLLNKEVREEYRRWLSCLCGTEGPSGGRHKENTLTDSGVSTSSTTKGKEGSG</sequence>
<evidence type="ECO:0000259" key="23">
    <source>
        <dbReference type="PROSITE" id="PS50261"/>
    </source>
</evidence>
<proteinExistence type="inferred from homology"/>
<keyword evidence="7" id="KW-0677">Repeat</keyword>
<dbReference type="InterPro" id="IPR001881">
    <property type="entry name" value="EGF-like_Ca-bd_dom"/>
</dbReference>
<evidence type="ECO:0000256" key="2">
    <source>
        <dbReference type="ARBA" id="ARBA00007343"/>
    </source>
</evidence>
<evidence type="ECO:0000256" key="7">
    <source>
        <dbReference type="ARBA" id="ARBA00022737"/>
    </source>
</evidence>
<dbReference type="InterPro" id="IPR000203">
    <property type="entry name" value="GPS"/>
</dbReference>
<dbReference type="Pfam" id="PF00002">
    <property type="entry name" value="7tm_2"/>
    <property type="match status" value="1"/>
</dbReference>
<feature type="domain" description="G-protein coupled receptors family 2 profile 2" evidence="23">
    <location>
        <begin position="488"/>
        <end position="731"/>
    </location>
</feature>
<dbReference type="PROSITE" id="PS01187">
    <property type="entry name" value="EGF_CA"/>
    <property type="match status" value="1"/>
</dbReference>
<dbReference type="SMART" id="SM00181">
    <property type="entry name" value="EGF"/>
    <property type="match status" value="2"/>
</dbReference>
<dbReference type="PROSITE" id="PS50287">
    <property type="entry name" value="SRCR_2"/>
    <property type="match status" value="1"/>
</dbReference>
<feature type="transmembrane region" description="Helical" evidence="19">
    <location>
        <begin position="708"/>
        <end position="730"/>
    </location>
</feature>
<keyword evidence="13" id="KW-0675">Receptor</keyword>
<comment type="subcellular location">
    <subcellularLocation>
        <location evidence="1">Cell membrane</location>
        <topology evidence="1">Multi-pass membrane protein</topology>
    </subcellularLocation>
</comment>
<evidence type="ECO:0000256" key="1">
    <source>
        <dbReference type="ARBA" id="ARBA00004651"/>
    </source>
</evidence>
<evidence type="ECO:0000259" key="21">
    <source>
        <dbReference type="PROSITE" id="PS50026"/>
    </source>
</evidence>
<comment type="similarity">
    <text evidence="2">Belongs to the G-protein coupled receptor 2 family. Adhesion G-protein coupled receptor (ADGR) subfamily.</text>
</comment>
<feature type="domain" description="GAIN-B" evidence="22">
    <location>
        <begin position="313"/>
        <end position="480"/>
    </location>
</feature>
<dbReference type="Pfam" id="PF01825">
    <property type="entry name" value="GPS"/>
    <property type="match status" value="1"/>
</dbReference>
<evidence type="ECO:0000256" key="9">
    <source>
        <dbReference type="ARBA" id="ARBA00022989"/>
    </source>
</evidence>
<keyword evidence="6 20" id="KW-0732">Signal</keyword>
<dbReference type="Pfam" id="PF07645">
    <property type="entry name" value="EGF_CA"/>
    <property type="match status" value="1"/>
</dbReference>
<feature type="chain" id="PRO_5040400080" evidence="20">
    <location>
        <begin position="27"/>
        <end position="779"/>
    </location>
</feature>
<evidence type="ECO:0000256" key="5">
    <source>
        <dbReference type="ARBA" id="ARBA00022692"/>
    </source>
</evidence>
<evidence type="ECO:0000256" key="12">
    <source>
        <dbReference type="ARBA" id="ARBA00023157"/>
    </source>
</evidence>
<feature type="transmembrane region" description="Helical" evidence="19">
    <location>
        <begin position="548"/>
        <end position="571"/>
    </location>
</feature>
<dbReference type="InterPro" id="IPR017981">
    <property type="entry name" value="GPCR_2-like_7TM"/>
</dbReference>
<dbReference type="GO" id="GO:0007189">
    <property type="term" value="P:adenylate cyclase-activating G protein-coupled receptor signaling pathway"/>
    <property type="evidence" value="ECO:0007669"/>
    <property type="project" value="TreeGrafter"/>
</dbReference>
<dbReference type="Gene3D" id="2.10.25.10">
    <property type="entry name" value="Laminin"/>
    <property type="match status" value="2"/>
</dbReference>
<dbReference type="EMBL" id="JAFJMO010000016">
    <property type="protein sequence ID" value="KAJ8254230.1"/>
    <property type="molecule type" value="Genomic_DNA"/>
</dbReference>
<feature type="domain" description="EGF-like" evidence="21">
    <location>
        <begin position="183"/>
        <end position="219"/>
    </location>
</feature>
<dbReference type="AlphaFoldDB" id="A0A9Q1CZJ5"/>
<dbReference type="PANTHER" id="PTHR12011">
    <property type="entry name" value="ADHESION G-PROTEIN COUPLED RECEPTOR"/>
    <property type="match status" value="1"/>
</dbReference>
<dbReference type="SMART" id="SM00202">
    <property type="entry name" value="SR"/>
    <property type="match status" value="1"/>
</dbReference>
<evidence type="ECO:0000256" key="13">
    <source>
        <dbReference type="ARBA" id="ARBA00023170"/>
    </source>
</evidence>
<dbReference type="PRINTS" id="PR00249">
    <property type="entry name" value="GPCRSECRETIN"/>
</dbReference>
<evidence type="ECO:0000256" key="17">
    <source>
        <dbReference type="PROSITE-ProRule" id="PRU00196"/>
    </source>
</evidence>
<dbReference type="PRINTS" id="PR01128">
    <property type="entry name" value="EMR1HORMONER"/>
</dbReference>
<dbReference type="InterPro" id="IPR001740">
    <property type="entry name" value="GPCR_2_EMR1-like_rcpt"/>
</dbReference>
<evidence type="ECO:0000259" key="22">
    <source>
        <dbReference type="PROSITE" id="PS50221"/>
    </source>
</evidence>
<feature type="transmembrane region" description="Helical" evidence="19">
    <location>
        <begin position="597"/>
        <end position="618"/>
    </location>
</feature>